<dbReference type="EMBL" id="JANEYG010000007">
    <property type="protein sequence ID" value="KAJ8922390.1"/>
    <property type="molecule type" value="Genomic_DNA"/>
</dbReference>
<dbReference type="PANTHER" id="PTHR13847:SF257">
    <property type="entry name" value="FI22513P1"/>
    <property type="match status" value="1"/>
</dbReference>
<dbReference type="InterPro" id="IPR006076">
    <property type="entry name" value="FAD-dep_OxRdtase"/>
</dbReference>
<gene>
    <name evidence="2" type="ORF">NQ315_004335</name>
</gene>
<sequence>MFPFYTTTLRRSNFACACKFFNRNLGSSSCSSYTDTDIVAPPRDAKVVICGGGVMGASVAYHLGKLGWGKDTVLIEQNRIGGGTTWHSSGLIGIFKPSLTQIKITKSSADLYKELSSKGLSTGWKQCGSLNIARTTDRMIVFRRMKAQAAFWKINCELLTPEQCKQKCPLISIDDIVGGLWIPEDGVGDPYEICMTIVNEAKAMGAKVVENCTVRKINQTNGKVTSVQTDLGDINCEYFVNCTGFWARGVGQLSEPNVKVPLHAVEHHYLHTKPIPGLDPMLPVVRDQDGYIYFRENNGRLLAGGFEPVAKPAYEDGRIPASSRERQLPEDWDHFHVLLEQLLHRVPSLRNAILDRLCNGPEAFSPDCKWIVGEAPEIRNYLVAAGMKTVGIAAAGGSGQSYGRADS</sequence>
<accession>A0AAV8W6W2</accession>
<dbReference type="PANTHER" id="PTHR13847">
    <property type="entry name" value="SARCOSINE DEHYDROGENASE-RELATED"/>
    <property type="match status" value="1"/>
</dbReference>
<organism evidence="2 3">
    <name type="scientific">Exocentrus adspersus</name>
    <dbReference type="NCBI Taxonomy" id="1586481"/>
    <lineage>
        <taxon>Eukaryota</taxon>
        <taxon>Metazoa</taxon>
        <taxon>Ecdysozoa</taxon>
        <taxon>Arthropoda</taxon>
        <taxon>Hexapoda</taxon>
        <taxon>Insecta</taxon>
        <taxon>Pterygota</taxon>
        <taxon>Neoptera</taxon>
        <taxon>Endopterygota</taxon>
        <taxon>Coleoptera</taxon>
        <taxon>Polyphaga</taxon>
        <taxon>Cucujiformia</taxon>
        <taxon>Chrysomeloidea</taxon>
        <taxon>Cerambycidae</taxon>
        <taxon>Lamiinae</taxon>
        <taxon>Acanthocinini</taxon>
        <taxon>Exocentrus</taxon>
    </lineage>
</organism>
<protein>
    <recommendedName>
        <fullName evidence="1">FAD dependent oxidoreductase domain-containing protein</fullName>
    </recommendedName>
</protein>
<dbReference type="AlphaFoldDB" id="A0AAV8W6W2"/>
<dbReference type="Pfam" id="PF01266">
    <property type="entry name" value="DAO"/>
    <property type="match status" value="1"/>
</dbReference>
<keyword evidence="3" id="KW-1185">Reference proteome</keyword>
<dbReference type="Proteomes" id="UP001159042">
    <property type="component" value="Unassembled WGS sequence"/>
</dbReference>
<evidence type="ECO:0000259" key="1">
    <source>
        <dbReference type="Pfam" id="PF01266"/>
    </source>
</evidence>
<name>A0AAV8W6W2_9CUCU</name>
<evidence type="ECO:0000313" key="3">
    <source>
        <dbReference type="Proteomes" id="UP001159042"/>
    </source>
</evidence>
<proteinExistence type="predicted"/>
<dbReference type="SUPFAM" id="SSF54373">
    <property type="entry name" value="FAD-linked reductases, C-terminal domain"/>
    <property type="match status" value="1"/>
</dbReference>
<dbReference type="GO" id="GO:0005759">
    <property type="term" value="C:mitochondrial matrix"/>
    <property type="evidence" value="ECO:0007669"/>
    <property type="project" value="TreeGrafter"/>
</dbReference>
<reference evidence="2 3" key="1">
    <citation type="journal article" date="2023" name="Insect Mol. Biol.">
        <title>Genome sequencing provides insights into the evolution of gene families encoding plant cell wall-degrading enzymes in longhorned beetles.</title>
        <authorList>
            <person name="Shin N.R."/>
            <person name="Okamura Y."/>
            <person name="Kirsch R."/>
            <person name="Pauchet Y."/>
        </authorList>
    </citation>
    <scope>NUCLEOTIDE SEQUENCE [LARGE SCALE GENOMIC DNA]</scope>
    <source>
        <strain evidence="2">EAD_L_NR</strain>
    </source>
</reference>
<dbReference type="Gene3D" id="3.50.50.60">
    <property type="entry name" value="FAD/NAD(P)-binding domain"/>
    <property type="match status" value="1"/>
</dbReference>
<evidence type="ECO:0000313" key="2">
    <source>
        <dbReference type="EMBL" id="KAJ8922390.1"/>
    </source>
</evidence>
<comment type="caution">
    <text evidence="2">The sequence shown here is derived from an EMBL/GenBank/DDBJ whole genome shotgun (WGS) entry which is preliminary data.</text>
</comment>
<dbReference type="SUPFAM" id="SSF51905">
    <property type="entry name" value="FAD/NAD(P)-binding domain"/>
    <property type="match status" value="1"/>
</dbReference>
<feature type="domain" description="FAD dependent oxidoreductase" evidence="1">
    <location>
        <begin position="46"/>
        <end position="400"/>
    </location>
</feature>
<dbReference type="InterPro" id="IPR036188">
    <property type="entry name" value="FAD/NAD-bd_sf"/>
</dbReference>
<dbReference type="Gene3D" id="3.30.9.10">
    <property type="entry name" value="D-Amino Acid Oxidase, subunit A, domain 2"/>
    <property type="match status" value="1"/>
</dbReference>